<keyword evidence="6 10" id="KW-0963">Cytoplasm</keyword>
<dbReference type="GO" id="GO:0016151">
    <property type="term" value="F:nickel cation binding"/>
    <property type="evidence" value="ECO:0007669"/>
    <property type="project" value="UniProtKB-UniRule"/>
</dbReference>
<feature type="active site" description="Proton donor" evidence="6 9">
    <location>
        <position position="316"/>
    </location>
</feature>
<comment type="similarity">
    <text evidence="6 11">Belongs to the metallo-dependent hydrolases superfamily. Urease alpha subunit family.</text>
</comment>
<keyword evidence="4 6" id="KW-0378">Hydrolase</keyword>
<dbReference type="PANTHER" id="PTHR43440">
    <property type="entry name" value="UREASE"/>
    <property type="match status" value="1"/>
</dbReference>
<dbReference type="KEGG" id="sbae:DSM104329_01117"/>
<dbReference type="Proteomes" id="UP001162834">
    <property type="component" value="Chromosome"/>
</dbReference>
<dbReference type="InterPro" id="IPR032466">
    <property type="entry name" value="Metal_Hydrolase"/>
</dbReference>
<dbReference type="PANTHER" id="PTHR43440:SF1">
    <property type="entry name" value="UREASE"/>
    <property type="match status" value="1"/>
</dbReference>
<feature type="domain" description="Urease" evidence="12">
    <location>
        <begin position="130"/>
        <end position="556"/>
    </location>
</feature>
<protein>
    <recommendedName>
        <fullName evidence="6">Urease subunit alpha</fullName>
        <ecNumber evidence="6">3.5.1.5</ecNumber>
    </recommendedName>
    <alternativeName>
        <fullName evidence="6">Urea amidohydrolase subunit alpha</fullName>
    </alternativeName>
</protein>
<comment type="PTM">
    <text evidence="7">Carbamylation allows a single lysine to coordinate two nickel ions.</text>
</comment>
<feature type="binding site" description="via carbamate group" evidence="6 8">
    <location>
        <position position="214"/>
    </location>
    <ligand>
        <name>Ni(2+)</name>
        <dbReference type="ChEBI" id="CHEBI:49786"/>
        <label>2</label>
    </ligand>
</feature>
<feature type="binding site" evidence="6 8">
    <location>
        <position position="356"/>
    </location>
    <ligand>
        <name>Ni(2+)</name>
        <dbReference type="ChEBI" id="CHEBI:49786"/>
        <label>1</label>
    </ligand>
</feature>
<dbReference type="AlphaFoldDB" id="A0A9E6XV36"/>
<feature type="binding site" description="via carbamate group" evidence="6 8">
    <location>
        <position position="214"/>
    </location>
    <ligand>
        <name>Ni(2+)</name>
        <dbReference type="ChEBI" id="CHEBI:49786"/>
        <label>1</label>
    </ligand>
</feature>
<feature type="binding site" evidence="6 8">
    <location>
        <position position="243"/>
    </location>
    <ligand>
        <name>Ni(2+)</name>
        <dbReference type="ChEBI" id="CHEBI:49786"/>
        <label>2</label>
    </ligand>
</feature>
<proteinExistence type="inferred from homology"/>
<dbReference type="InterPro" id="IPR050112">
    <property type="entry name" value="Urease_alpha_subunit"/>
</dbReference>
<dbReference type="Pfam" id="PF00449">
    <property type="entry name" value="Urease_alpha"/>
    <property type="match status" value="1"/>
</dbReference>
<dbReference type="GO" id="GO:0005737">
    <property type="term" value="C:cytoplasm"/>
    <property type="evidence" value="ECO:0007669"/>
    <property type="project" value="UniProtKB-SubCell"/>
</dbReference>
<dbReference type="EC" id="3.5.1.5" evidence="6"/>
<reference evidence="13" key="1">
    <citation type="journal article" date="2022" name="Int. J. Syst. Evol. Microbiol.">
        <title>Pseudomonas aegrilactucae sp. nov. and Pseudomonas morbosilactucae sp. nov., pathogens causing bacterial rot of lettuce in Japan.</title>
        <authorList>
            <person name="Sawada H."/>
            <person name="Fujikawa T."/>
            <person name="Satou M."/>
        </authorList>
    </citation>
    <scope>NUCLEOTIDE SEQUENCE</scope>
    <source>
        <strain evidence="13">0166_1</strain>
    </source>
</reference>
<evidence type="ECO:0000256" key="4">
    <source>
        <dbReference type="ARBA" id="ARBA00022801"/>
    </source>
</evidence>
<dbReference type="Pfam" id="PF01979">
    <property type="entry name" value="Amidohydro_1"/>
    <property type="match status" value="1"/>
</dbReference>
<evidence type="ECO:0000256" key="3">
    <source>
        <dbReference type="ARBA" id="ARBA00022723"/>
    </source>
</evidence>
<organism evidence="13 14">
    <name type="scientific">Capillimicrobium parvum</name>
    <dbReference type="NCBI Taxonomy" id="2884022"/>
    <lineage>
        <taxon>Bacteria</taxon>
        <taxon>Bacillati</taxon>
        <taxon>Actinomycetota</taxon>
        <taxon>Thermoleophilia</taxon>
        <taxon>Solirubrobacterales</taxon>
        <taxon>Capillimicrobiaceae</taxon>
        <taxon>Capillimicrobium</taxon>
    </lineage>
</organism>
<feature type="binding site" evidence="6 10">
    <location>
        <position position="216"/>
    </location>
    <ligand>
        <name>substrate</name>
    </ligand>
</feature>
<feature type="binding site" evidence="6 8">
    <location>
        <position position="269"/>
    </location>
    <ligand>
        <name>Ni(2+)</name>
        <dbReference type="ChEBI" id="CHEBI:49786"/>
        <label>2</label>
    </ligand>
</feature>
<dbReference type="Gene3D" id="3.20.20.140">
    <property type="entry name" value="Metal-dependent hydrolases"/>
    <property type="match status" value="1"/>
</dbReference>
<dbReference type="Gene3D" id="2.30.40.10">
    <property type="entry name" value="Urease, subunit C, domain 1"/>
    <property type="match status" value="1"/>
</dbReference>
<dbReference type="EMBL" id="CP087164">
    <property type="protein sequence ID" value="UGS34735.1"/>
    <property type="molecule type" value="Genomic_DNA"/>
</dbReference>
<feature type="modified residue" description="N6-carboxylysine" evidence="6 7">
    <location>
        <position position="214"/>
    </location>
</feature>
<evidence type="ECO:0000256" key="7">
    <source>
        <dbReference type="PIRSR" id="PIRSR611612-50"/>
    </source>
</evidence>
<dbReference type="NCBIfam" id="NF009686">
    <property type="entry name" value="PRK13207.1"/>
    <property type="match status" value="1"/>
</dbReference>
<dbReference type="PRINTS" id="PR01752">
    <property type="entry name" value="UREASE"/>
</dbReference>
<dbReference type="InterPro" id="IPR011612">
    <property type="entry name" value="Urease_alpha_N_dom"/>
</dbReference>
<dbReference type="PROSITE" id="PS51368">
    <property type="entry name" value="UREASE_3"/>
    <property type="match status" value="1"/>
</dbReference>
<dbReference type="GO" id="GO:0009039">
    <property type="term" value="F:urease activity"/>
    <property type="evidence" value="ECO:0007669"/>
    <property type="project" value="UniProtKB-UniRule"/>
</dbReference>
<dbReference type="HAMAP" id="MF_01953">
    <property type="entry name" value="Urease_alpha"/>
    <property type="match status" value="1"/>
</dbReference>
<dbReference type="SUPFAM" id="SSF51338">
    <property type="entry name" value="Composite domain of metallo-dependent hydrolases"/>
    <property type="match status" value="1"/>
</dbReference>
<dbReference type="InterPro" id="IPR006680">
    <property type="entry name" value="Amidohydro-rel"/>
</dbReference>
<dbReference type="RefSeq" id="WP_259314402.1">
    <property type="nucleotide sequence ID" value="NZ_CP087164.1"/>
</dbReference>
<keyword evidence="2 6" id="KW-0533">Nickel</keyword>
<keyword evidence="3 6" id="KW-0479">Metal-binding</keyword>
<dbReference type="InterPro" id="IPR011059">
    <property type="entry name" value="Metal-dep_hydrolase_composite"/>
</dbReference>
<evidence type="ECO:0000313" key="13">
    <source>
        <dbReference type="EMBL" id="UGS34735.1"/>
    </source>
</evidence>
<comment type="PTM">
    <text evidence="6">Carboxylation allows a single lysine to coordinate two nickel ions.</text>
</comment>
<comment type="subunit">
    <text evidence="6">Heterotrimer of UreA (gamma), UreB (beta) and UreC (alpha) subunits. Three heterotrimers associate to form the active enzyme.</text>
</comment>
<comment type="catalytic activity">
    <reaction evidence="5 6">
        <text>urea + 2 H2O + H(+) = hydrogencarbonate + 2 NH4(+)</text>
        <dbReference type="Rhea" id="RHEA:20557"/>
        <dbReference type="ChEBI" id="CHEBI:15377"/>
        <dbReference type="ChEBI" id="CHEBI:15378"/>
        <dbReference type="ChEBI" id="CHEBI:16199"/>
        <dbReference type="ChEBI" id="CHEBI:17544"/>
        <dbReference type="ChEBI" id="CHEBI:28938"/>
        <dbReference type="EC" id="3.5.1.5"/>
    </reaction>
</comment>
<comment type="cofactor">
    <cofactor evidence="6 8">
        <name>Ni cation</name>
        <dbReference type="ChEBI" id="CHEBI:25516"/>
    </cofactor>
    <text evidence="6 8">Binds 2 nickel ions per subunit.</text>
</comment>
<feature type="binding site" evidence="6 8">
    <location>
        <position position="137"/>
    </location>
    <ligand>
        <name>Ni(2+)</name>
        <dbReference type="ChEBI" id="CHEBI:49786"/>
        <label>1</label>
    </ligand>
</feature>
<gene>
    <name evidence="6 13" type="primary">ureC</name>
    <name evidence="13" type="ORF">DSM104329_01117</name>
</gene>
<keyword evidence="14" id="KW-1185">Reference proteome</keyword>
<evidence type="ECO:0000259" key="12">
    <source>
        <dbReference type="PROSITE" id="PS51368"/>
    </source>
</evidence>
<comment type="subcellular location">
    <subcellularLocation>
        <location evidence="6 10">Cytoplasm</location>
    </subcellularLocation>
</comment>
<evidence type="ECO:0000313" key="14">
    <source>
        <dbReference type="Proteomes" id="UP001162834"/>
    </source>
</evidence>
<dbReference type="GO" id="GO:0043419">
    <property type="term" value="P:urea catabolic process"/>
    <property type="evidence" value="ECO:0007669"/>
    <property type="project" value="UniProtKB-UniRule"/>
</dbReference>
<evidence type="ECO:0000256" key="1">
    <source>
        <dbReference type="ARBA" id="ARBA00004897"/>
    </source>
</evidence>
<name>A0A9E6XV36_9ACTN</name>
<sequence length="556" mass="58300">MELSRAEYAALYGPATGDRVRLADTNLLVRVEADDNAPGHEPVVGFGKAIRDGQLAGGGRPLEEAMDVVVTNVLVLDPVLGIRKTCLGIRDGRIAAMGRAGDPDRDDQVRVPISSATGIVAAEGLIATPGAVDSHVHLIGPQLVPAALEGGTTTVVAMSYSGAFDVGINPRANFDRLLDAWSAVPLNLVPMVRGSTANAGFLEALLEMGGGAFKIHEDVGAYPDVVDAVLACADRHDVGVALHADGLGESATLGETLDAIAGRAVHAYHVEGCGGGPTDVLELVSQPHVLPSSTTPTVPFGVNVAAEHEEMIATVHRLHPALPNDARAARGRIRPWTVAAESVLHDLGAISVMSSDSMGMGRMSEVTRRTWQLAHVMREAAGETGDDANERVLRYLAKLTINPALIHGIAHDVGSLETGKLADVVLWRPAFFGIVPHLVLKAGFPVWGARGSAYASTRHGEPVIQGELWGSLGAAPAQLATVYASAAGEARVRARRSGRVGVVRATRSVRKADLVRNAATPRVEVDGERREVRVEGAAIDLQPVTDLPMNAAYTLA</sequence>
<dbReference type="SUPFAM" id="SSF51556">
    <property type="entry name" value="Metallo-dependent hydrolases"/>
    <property type="match status" value="1"/>
</dbReference>
<evidence type="ECO:0000256" key="5">
    <source>
        <dbReference type="ARBA" id="ARBA00047778"/>
    </source>
</evidence>
<evidence type="ECO:0000256" key="11">
    <source>
        <dbReference type="RuleBase" id="RU004158"/>
    </source>
</evidence>
<comment type="pathway">
    <text evidence="1 6">Nitrogen metabolism; urea degradation; CO(2) and NH(3) from urea (urease route): step 1/1.</text>
</comment>
<evidence type="ECO:0000256" key="6">
    <source>
        <dbReference type="HAMAP-Rule" id="MF_01953"/>
    </source>
</evidence>
<accession>A0A9E6XV36</accession>
<evidence type="ECO:0000256" key="8">
    <source>
        <dbReference type="PIRSR" id="PIRSR611612-51"/>
    </source>
</evidence>
<dbReference type="InterPro" id="IPR017951">
    <property type="entry name" value="Urease_asu_c"/>
</dbReference>
<evidence type="ECO:0000256" key="2">
    <source>
        <dbReference type="ARBA" id="ARBA00022596"/>
    </source>
</evidence>
<evidence type="ECO:0000256" key="10">
    <source>
        <dbReference type="PROSITE-ProRule" id="PRU00700"/>
    </source>
</evidence>
<feature type="binding site" evidence="6 8">
    <location>
        <position position="135"/>
    </location>
    <ligand>
        <name>Ni(2+)</name>
        <dbReference type="ChEBI" id="CHEBI:49786"/>
        <label>1</label>
    </ligand>
</feature>
<evidence type="ECO:0000256" key="9">
    <source>
        <dbReference type="PIRSR" id="PIRSR611612-52"/>
    </source>
</evidence>
<dbReference type="InterPro" id="IPR005848">
    <property type="entry name" value="Urease_asu"/>
</dbReference>